<evidence type="ECO:0000256" key="4">
    <source>
        <dbReference type="SAM" id="MobiDB-lite"/>
    </source>
</evidence>
<dbReference type="PROSITE" id="PS00211">
    <property type="entry name" value="ABC_TRANSPORTER_1"/>
    <property type="match status" value="1"/>
</dbReference>
<dbReference type="EMBL" id="CP002353">
    <property type="protein sequence ID" value="ADV62693.1"/>
    <property type="molecule type" value="Genomic_DNA"/>
</dbReference>
<dbReference type="KEGG" id="ipa:Isop_2113"/>
<dbReference type="Proteomes" id="UP000008631">
    <property type="component" value="Chromosome"/>
</dbReference>
<accession>E8R492</accession>
<evidence type="ECO:0000313" key="7">
    <source>
        <dbReference type="Proteomes" id="UP000008631"/>
    </source>
</evidence>
<name>E8R492_ISOPI</name>
<dbReference type="Pfam" id="PF00005">
    <property type="entry name" value="ABC_tran"/>
    <property type="match status" value="1"/>
</dbReference>
<dbReference type="TCDB" id="3.A.1.146.2">
    <property type="family name" value="the atp-binding cassette (abc) superfamily"/>
</dbReference>
<feature type="region of interest" description="Disordered" evidence="4">
    <location>
        <begin position="1"/>
        <end position="25"/>
    </location>
</feature>
<dbReference type="GO" id="GO:0005524">
    <property type="term" value="F:ATP binding"/>
    <property type="evidence" value="ECO:0007669"/>
    <property type="project" value="UniProtKB-KW"/>
</dbReference>
<dbReference type="InParanoid" id="E8R492"/>
<feature type="compositionally biased region" description="Low complexity" evidence="4">
    <location>
        <begin position="1"/>
        <end position="15"/>
    </location>
</feature>
<keyword evidence="7" id="KW-1185">Reference proteome</keyword>
<dbReference type="PROSITE" id="PS50893">
    <property type="entry name" value="ABC_TRANSPORTER_2"/>
    <property type="match status" value="1"/>
</dbReference>
<sequence>MTHSLASPAANATTTAPPPLPASDACSQDRFASQAALIRFEGVSKWFGNVIGLNNLTVEIGPGLTGLLGPNGAGKSTLLQLATGQLKPSQGRVEVLGVAPWGHPGLNHHLGLCPEQDAFYEWMTGRRFVTFRARLQGMSPKKAAEAAAQAIDLVSMGHAADRPIKGYSKGMRQRIKLAQALVHHPKVLFLDEPFTGTDPVARREIMDAILAMGRRGVSVVVSSHVLYEVEALTDQVVMLNRGRLVATGRLDRIRDLIDRHPHRIVIRADDPRAVAAELVKWDHVVGLNLKRDDGSILVETHQPDRFYDALPELATRPGLIIRGIHSDDDNLEAVFQYLIK</sequence>
<keyword evidence="1" id="KW-0813">Transport</keyword>
<proteinExistence type="predicted"/>
<dbReference type="InterPro" id="IPR003439">
    <property type="entry name" value="ABC_transporter-like_ATP-bd"/>
</dbReference>
<dbReference type="InterPro" id="IPR027417">
    <property type="entry name" value="P-loop_NTPase"/>
</dbReference>
<evidence type="ECO:0000313" key="6">
    <source>
        <dbReference type="EMBL" id="ADV62693.1"/>
    </source>
</evidence>
<dbReference type="STRING" id="575540.Isop_2113"/>
<dbReference type="CDD" id="cd03230">
    <property type="entry name" value="ABC_DR_subfamily_A"/>
    <property type="match status" value="1"/>
</dbReference>
<dbReference type="GO" id="GO:0016887">
    <property type="term" value="F:ATP hydrolysis activity"/>
    <property type="evidence" value="ECO:0007669"/>
    <property type="project" value="InterPro"/>
</dbReference>
<evidence type="ECO:0000259" key="5">
    <source>
        <dbReference type="PROSITE" id="PS50893"/>
    </source>
</evidence>
<dbReference type="SMART" id="SM00382">
    <property type="entry name" value="AAA"/>
    <property type="match status" value="1"/>
</dbReference>
<dbReference type="eggNOG" id="COG1131">
    <property type="taxonomic scope" value="Bacteria"/>
</dbReference>
<evidence type="ECO:0000256" key="2">
    <source>
        <dbReference type="ARBA" id="ARBA00022741"/>
    </source>
</evidence>
<keyword evidence="2" id="KW-0547">Nucleotide-binding</keyword>
<dbReference type="RefSeq" id="WP_013564981.1">
    <property type="nucleotide sequence ID" value="NC_014962.1"/>
</dbReference>
<dbReference type="HOGENOM" id="CLU_000604_1_2_0"/>
<dbReference type="InterPro" id="IPR003593">
    <property type="entry name" value="AAA+_ATPase"/>
</dbReference>
<dbReference type="SUPFAM" id="SSF52540">
    <property type="entry name" value="P-loop containing nucleoside triphosphate hydrolases"/>
    <property type="match status" value="1"/>
</dbReference>
<evidence type="ECO:0000256" key="1">
    <source>
        <dbReference type="ARBA" id="ARBA00022448"/>
    </source>
</evidence>
<evidence type="ECO:0000256" key="3">
    <source>
        <dbReference type="ARBA" id="ARBA00022840"/>
    </source>
</evidence>
<dbReference type="AlphaFoldDB" id="E8R492"/>
<dbReference type="PANTHER" id="PTHR42939">
    <property type="entry name" value="ABC TRANSPORTER ATP-BINDING PROTEIN ALBC-RELATED"/>
    <property type="match status" value="1"/>
</dbReference>
<reference key="1">
    <citation type="submission" date="2010-11" db="EMBL/GenBank/DDBJ databases">
        <title>The complete sequence of chromosome of Isophaera pallida ATCC 43644.</title>
        <authorList>
            <consortium name="US DOE Joint Genome Institute (JGI-PGF)"/>
            <person name="Lucas S."/>
            <person name="Copeland A."/>
            <person name="Lapidus A."/>
            <person name="Bruce D."/>
            <person name="Goodwin L."/>
            <person name="Pitluck S."/>
            <person name="Kyrpides N."/>
            <person name="Mavromatis K."/>
            <person name="Pagani I."/>
            <person name="Ivanova N."/>
            <person name="Saunders E."/>
            <person name="Brettin T."/>
            <person name="Detter J.C."/>
            <person name="Han C."/>
            <person name="Tapia R."/>
            <person name="Land M."/>
            <person name="Hauser L."/>
            <person name="Markowitz V."/>
            <person name="Cheng J.-F."/>
            <person name="Hugenholtz P."/>
            <person name="Woyke T."/>
            <person name="Wu D."/>
            <person name="Eisen J.A."/>
        </authorList>
    </citation>
    <scope>NUCLEOTIDE SEQUENCE</scope>
    <source>
        <strain>ATCC 43644</strain>
    </source>
</reference>
<organism evidence="6 7">
    <name type="scientific">Isosphaera pallida (strain ATCC 43644 / DSM 9630 / IS1B)</name>
    <dbReference type="NCBI Taxonomy" id="575540"/>
    <lineage>
        <taxon>Bacteria</taxon>
        <taxon>Pseudomonadati</taxon>
        <taxon>Planctomycetota</taxon>
        <taxon>Planctomycetia</taxon>
        <taxon>Isosphaerales</taxon>
        <taxon>Isosphaeraceae</taxon>
        <taxon>Isosphaera</taxon>
    </lineage>
</organism>
<dbReference type="InterPro" id="IPR051782">
    <property type="entry name" value="ABC_Transporter_VariousFunc"/>
</dbReference>
<dbReference type="Gene3D" id="3.40.50.300">
    <property type="entry name" value="P-loop containing nucleotide triphosphate hydrolases"/>
    <property type="match status" value="1"/>
</dbReference>
<keyword evidence="3" id="KW-0067">ATP-binding</keyword>
<protein>
    <submittedName>
        <fullName evidence="6">ABC transporter related protein</fullName>
    </submittedName>
</protein>
<reference evidence="6 7" key="2">
    <citation type="journal article" date="2011" name="Stand. Genomic Sci.">
        <title>Complete genome sequence of Isosphaera pallida type strain (IS1B).</title>
        <authorList>
            <consortium name="US DOE Joint Genome Institute (JGI-PGF)"/>
            <person name="Goker M."/>
            <person name="Cleland D."/>
            <person name="Saunders E."/>
            <person name="Lapidus A."/>
            <person name="Nolan M."/>
            <person name="Lucas S."/>
            <person name="Hammon N."/>
            <person name="Deshpande S."/>
            <person name="Cheng J.F."/>
            <person name="Tapia R."/>
            <person name="Han C."/>
            <person name="Goodwin L."/>
            <person name="Pitluck S."/>
            <person name="Liolios K."/>
            <person name="Pagani I."/>
            <person name="Ivanova N."/>
            <person name="Mavromatis K."/>
            <person name="Pati A."/>
            <person name="Chen A."/>
            <person name="Palaniappan K."/>
            <person name="Land M."/>
            <person name="Hauser L."/>
            <person name="Chang Y.J."/>
            <person name="Jeffries C.D."/>
            <person name="Detter J.C."/>
            <person name="Beck B."/>
            <person name="Woyke T."/>
            <person name="Bristow J."/>
            <person name="Eisen J.A."/>
            <person name="Markowitz V."/>
            <person name="Hugenholtz P."/>
            <person name="Kyrpides N.C."/>
            <person name="Klenk H.P."/>
        </authorList>
    </citation>
    <scope>NUCLEOTIDE SEQUENCE [LARGE SCALE GENOMIC DNA]</scope>
    <source>
        <strain evidence="7">ATCC 43644 / DSM 9630 / IS1B</strain>
    </source>
</reference>
<gene>
    <name evidence="6" type="ordered locus">Isop_2113</name>
</gene>
<dbReference type="InterPro" id="IPR017871">
    <property type="entry name" value="ABC_transporter-like_CS"/>
</dbReference>
<dbReference type="OrthoDB" id="9795548at2"/>
<dbReference type="PANTHER" id="PTHR42939:SF1">
    <property type="entry name" value="ABC TRANSPORTER ATP-BINDING PROTEIN ALBC-RELATED"/>
    <property type="match status" value="1"/>
</dbReference>
<feature type="domain" description="ABC transporter" evidence="5">
    <location>
        <begin position="38"/>
        <end position="266"/>
    </location>
</feature>